<dbReference type="Pfam" id="PF09924">
    <property type="entry name" value="LPG_synthase_C"/>
    <property type="match status" value="1"/>
</dbReference>
<dbReference type="RefSeq" id="WP_282299299.1">
    <property type="nucleotide sequence ID" value="NZ_CP124616.1"/>
</dbReference>
<dbReference type="InterPro" id="IPR051211">
    <property type="entry name" value="PG_lysyltransferase"/>
</dbReference>
<name>A0ABY8QFT4_9RHOB</name>
<organism evidence="8 9">
    <name type="scientific">Tropicibacter oceani</name>
    <dbReference type="NCBI Taxonomy" id="3058420"/>
    <lineage>
        <taxon>Bacteria</taxon>
        <taxon>Pseudomonadati</taxon>
        <taxon>Pseudomonadota</taxon>
        <taxon>Alphaproteobacteria</taxon>
        <taxon>Rhodobacterales</taxon>
        <taxon>Roseobacteraceae</taxon>
        <taxon>Tropicibacter</taxon>
    </lineage>
</organism>
<gene>
    <name evidence="8" type="ORF">QF118_12040</name>
</gene>
<keyword evidence="2" id="KW-1003">Cell membrane</keyword>
<proteinExistence type="predicted"/>
<evidence type="ECO:0000256" key="2">
    <source>
        <dbReference type="ARBA" id="ARBA00022475"/>
    </source>
</evidence>
<feature type="transmembrane region" description="Helical" evidence="6">
    <location>
        <begin position="224"/>
        <end position="246"/>
    </location>
</feature>
<sequence length="615" mass="65312">MLVQQAAQLRRVLPLVLGGLCLWLLWQKGGTLDWHAVRRAFADIPAPRWIAAALLTGGSFWALAQYDLIAHRHFGTGTRDHVARRSGASAIALGQVIGMGPAVGASVRWRLMPGLGHGRILQLTAFVTLTFLAAWAVLALVFALPVLSGHPLLVLLSLPLALLAGGAALLRFPRLRLLGRSLTLPSLPAAAQLLALSFCDMGFAALALYVLLPPDLGLSFLPVLAVYMLALGAGLVAGTPGGIGPFELAMTGLIPHVDIELLAASLLAYRASYYALPCLVGAAYAMVAQPDRSAPDPALPAPLSGRRAEHAIAAQADALGLRTDTGAACLLRSPQTLTLFLGPTHGDLAPLLPDLRAMARAQNRLACLYKVEARDAAALRRAGWHVAPVAQEAVLNPQGFSLDGACHRQLRRSIRKAEKSGVEIRRLTRPDWAEMARINALWAAAHGGERGLTMGRFCPEFLADKPIFAAFAEGRMLAFATAVQTPGALSLDLMRHVPGAPSGTMHAVVAAMIEHARLTGRTELSLAALPNPRLARFASGAEGLARFKNSFGPDWRPLYIAAPNRVALLLAGLDLWLAIRFPAPLAPLPAAVRADPWQADREATAPSRAPLRETG</sequence>
<comment type="subcellular location">
    <subcellularLocation>
        <location evidence="1">Cell membrane</location>
        <topology evidence="1">Multi-pass membrane protein</topology>
    </subcellularLocation>
</comment>
<accession>A0ABY8QFT4</accession>
<evidence type="ECO:0000313" key="9">
    <source>
        <dbReference type="Proteomes" id="UP001241605"/>
    </source>
</evidence>
<evidence type="ECO:0000313" key="8">
    <source>
        <dbReference type="EMBL" id="WGW02667.1"/>
    </source>
</evidence>
<reference evidence="8 9" key="1">
    <citation type="submission" date="2023-05" db="EMBL/GenBank/DDBJ databases">
        <title>YMD87, complete Genome.</title>
        <authorList>
            <person name="Zhang J."/>
            <person name="Xu X."/>
        </authorList>
    </citation>
    <scope>NUCLEOTIDE SEQUENCE [LARGE SCALE GENOMIC DNA]</scope>
    <source>
        <strain evidence="8 9">YMD87</strain>
    </source>
</reference>
<dbReference type="InterPro" id="IPR024320">
    <property type="entry name" value="LPG_synthase_C"/>
</dbReference>
<evidence type="ECO:0000256" key="5">
    <source>
        <dbReference type="ARBA" id="ARBA00023136"/>
    </source>
</evidence>
<evidence type="ECO:0000259" key="7">
    <source>
        <dbReference type="Pfam" id="PF09924"/>
    </source>
</evidence>
<dbReference type="PANTHER" id="PTHR34697">
    <property type="entry name" value="PHOSPHATIDYLGLYCEROL LYSYLTRANSFERASE"/>
    <property type="match status" value="1"/>
</dbReference>
<feature type="transmembrane region" description="Helical" evidence="6">
    <location>
        <begin position="49"/>
        <end position="69"/>
    </location>
</feature>
<protein>
    <submittedName>
        <fullName evidence="8">Phosphatidylglycerol lysyltransferase domain-containing protein</fullName>
    </submittedName>
</protein>
<keyword evidence="4 6" id="KW-1133">Transmembrane helix</keyword>
<keyword evidence="9" id="KW-1185">Reference proteome</keyword>
<dbReference type="Gene3D" id="3.40.630.30">
    <property type="match status" value="1"/>
</dbReference>
<feature type="transmembrane region" description="Helical" evidence="6">
    <location>
        <begin position="193"/>
        <end position="212"/>
    </location>
</feature>
<dbReference type="EMBL" id="CP124616">
    <property type="protein sequence ID" value="WGW02667.1"/>
    <property type="molecule type" value="Genomic_DNA"/>
</dbReference>
<evidence type="ECO:0000256" key="4">
    <source>
        <dbReference type="ARBA" id="ARBA00022989"/>
    </source>
</evidence>
<keyword evidence="3 6" id="KW-0812">Transmembrane</keyword>
<dbReference type="InterPro" id="IPR016181">
    <property type="entry name" value="Acyl_CoA_acyltransferase"/>
</dbReference>
<feature type="domain" description="Phosphatidylglycerol lysyltransferase C-terminal" evidence="7">
    <location>
        <begin position="327"/>
        <end position="561"/>
    </location>
</feature>
<feature type="transmembrane region" description="Helical" evidence="6">
    <location>
        <begin position="152"/>
        <end position="172"/>
    </location>
</feature>
<evidence type="ECO:0000256" key="6">
    <source>
        <dbReference type="SAM" id="Phobius"/>
    </source>
</evidence>
<feature type="transmembrane region" description="Helical" evidence="6">
    <location>
        <begin position="120"/>
        <end position="146"/>
    </location>
</feature>
<keyword evidence="5 6" id="KW-0472">Membrane</keyword>
<dbReference type="PANTHER" id="PTHR34697:SF2">
    <property type="entry name" value="PHOSPHATIDYLGLYCEROL LYSYLTRANSFERASE"/>
    <property type="match status" value="1"/>
</dbReference>
<feature type="transmembrane region" description="Helical" evidence="6">
    <location>
        <begin position="12"/>
        <end position="29"/>
    </location>
</feature>
<evidence type="ECO:0000256" key="3">
    <source>
        <dbReference type="ARBA" id="ARBA00022692"/>
    </source>
</evidence>
<dbReference type="SUPFAM" id="SSF55729">
    <property type="entry name" value="Acyl-CoA N-acyltransferases (Nat)"/>
    <property type="match status" value="1"/>
</dbReference>
<dbReference type="Proteomes" id="UP001241605">
    <property type="component" value="Chromosome"/>
</dbReference>
<evidence type="ECO:0000256" key="1">
    <source>
        <dbReference type="ARBA" id="ARBA00004651"/>
    </source>
</evidence>